<dbReference type="Proteomes" id="UP000507954">
    <property type="component" value="Unassembled WGS sequence"/>
</dbReference>
<evidence type="ECO:0000256" key="1">
    <source>
        <dbReference type="SAM" id="MobiDB-lite"/>
    </source>
</evidence>
<proteinExistence type="predicted"/>
<feature type="region of interest" description="Disordered" evidence="1">
    <location>
        <begin position="46"/>
        <end position="74"/>
    </location>
</feature>
<dbReference type="EMBL" id="CABFNB010000103">
    <property type="protein sequence ID" value="VTZ62317.1"/>
    <property type="molecule type" value="Genomic_DNA"/>
</dbReference>
<accession>A0A508WXY7</accession>
<gene>
    <name evidence="2" type="ORF">EMEDMD4_370181</name>
</gene>
<sequence>MIPFSALNLRLRFSKTCTPVPIVLKYRDCNPAVTVALRPARTDVISTTPKNTKAPENRGFERLGETGAGEAIRTPDPNLGKVVLYP</sequence>
<protein>
    <submittedName>
        <fullName evidence="2">Uncharacterized protein</fullName>
    </submittedName>
</protein>
<organism evidence="2">
    <name type="scientific">Sinorhizobium medicae</name>
    <dbReference type="NCBI Taxonomy" id="110321"/>
    <lineage>
        <taxon>Bacteria</taxon>
        <taxon>Pseudomonadati</taxon>
        <taxon>Pseudomonadota</taxon>
        <taxon>Alphaproteobacteria</taxon>
        <taxon>Hyphomicrobiales</taxon>
        <taxon>Rhizobiaceae</taxon>
        <taxon>Sinorhizobium/Ensifer group</taxon>
        <taxon>Sinorhizobium</taxon>
    </lineage>
</organism>
<dbReference type="AlphaFoldDB" id="A0A508WXY7"/>
<feature type="compositionally biased region" description="Basic and acidic residues" evidence="1">
    <location>
        <begin position="53"/>
        <end position="64"/>
    </location>
</feature>
<name>A0A508WXY7_9HYPH</name>
<reference evidence="2" key="1">
    <citation type="submission" date="2019-06" db="EMBL/GenBank/DDBJ databases">
        <authorList>
            <person name="Le Quere A."/>
            <person name="Colella S."/>
        </authorList>
    </citation>
    <scope>NUCLEOTIDE SEQUENCE</scope>
    <source>
        <strain evidence="2">EmedicaeMD41</strain>
    </source>
</reference>
<evidence type="ECO:0000313" key="2">
    <source>
        <dbReference type="EMBL" id="VTZ62317.1"/>
    </source>
</evidence>